<gene>
    <name evidence="1" type="ORF">Xinn_04152</name>
</gene>
<name>A0A2G0MIX0_9GAMM</name>
<sequence>MLSQKVFSSQKAKARRFAGLWVFLGIARLKSLRVYSISTSTCSGWIWAHWRTPILAESASLTVMDLM</sequence>
<reference evidence="1 2" key="1">
    <citation type="journal article" date="2017" name="Nat. Microbiol.">
        <title>Natural product diversity associated with the nematode symbionts Photorhabdus and Xenorhabdus.</title>
        <authorList>
            <person name="Tobias N.J."/>
            <person name="Wolff H."/>
            <person name="Djahanschiri B."/>
            <person name="Grundmann F."/>
            <person name="Kronenwerth M."/>
            <person name="Shi Y.M."/>
            <person name="Simonyi S."/>
            <person name="Grun P."/>
            <person name="Shapiro-Ilan D."/>
            <person name="Pidot S.J."/>
            <person name="Stinear T.P."/>
            <person name="Ebersberger I."/>
            <person name="Bode H.B."/>
        </authorList>
    </citation>
    <scope>NUCLEOTIDE SEQUENCE [LARGE SCALE GENOMIC DNA]</scope>
    <source>
        <strain evidence="1 2">DSM 16336</strain>
    </source>
</reference>
<organism evidence="1 2">
    <name type="scientific">Xenorhabdus innexi</name>
    <dbReference type="NCBI Taxonomy" id="290109"/>
    <lineage>
        <taxon>Bacteria</taxon>
        <taxon>Pseudomonadati</taxon>
        <taxon>Pseudomonadota</taxon>
        <taxon>Gammaproteobacteria</taxon>
        <taxon>Enterobacterales</taxon>
        <taxon>Morganellaceae</taxon>
        <taxon>Xenorhabdus</taxon>
    </lineage>
</organism>
<evidence type="ECO:0000313" key="2">
    <source>
        <dbReference type="Proteomes" id="UP000224871"/>
    </source>
</evidence>
<evidence type="ECO:0000313" key="1">
    <source>
        <dbReference type="EMBL" id="PHM22412.1"/>
    </source>
</evidence>
<proteinExistence type="predicted"/>
<protein>
    <submittedName>
        <fullName evidence="1">Uncharacterized protein</fullName>
    </submittedName>
</protein>
<dbReference type="EMBL" id="NIBU01000189">
    <property type="protein sequence ID" value="PHM22412.1"/>
    <property type="molecule type" value="Genomic_DNA"/>
</dbReference>
<accession>A0A2G0MIX0</accession>
<keyword evidence="2" id="KW-1185">Reference proteome</keyword>
<comment type="caution">
    <text evidence="1">The sequence shown here is derived from an EMBL/GenBank/DDBJ whole genome shotgun (WGS) entry which is preliminary data.</text>
</comment>
<dbReference type="Proteomes" id="UP000224871">
    <property type="component" value="Unassembled WGS sequence"/>
</dbReference>